<dbReference type="NCBIfam" id="TIGR00797">
    <property type="entry name" value="matE"/>
    <property type="match status" value="1"/>
</dbReference>
<keyword evidence="9" id="KW-1185">Reference proteome</keyword>
<feature type="transmembrane region" description="Helical" evidence="7">
    <location>
        <begin position="152"/>
        <end position="171"/>
    </location>
</feature>
<evidence type="ECO:0000256" key="3">
    <source>
        <dbReference type="ARBA" id="ARBA00022692"/>
    </source>
</evidence>
<evidence type="ECO:0000256" key="4">
    <source>
        <dbReference type="ARBA" id="ARBA00022989"/>
    </source>
</evidence>
<proteinExistence type="inferred from homology"/>
<feature type="transmembrane region" description="Helical" evidence="7">
    <location>
        <begin position="183"/>
        <end position="204"/>
    </location>
</feature>
<protein>
    <recommendedName>
        <fullName evidence="10">Multi antimicrobial extrusion family protein</fullName>
    </recommendedName>
</protein>
<dbReference type="Pfam" id="PF01554">
    <property type="entry name" value="MatE"/>
    <property type="match status" value="2"/>
</dbReference>
<feature type="region of interest" description="Disordered" evidence="6">
    <location>
        <begin position="501"/>
        <end position="573"/>
    </location>
</feature>
<evidence type="ECO:0000256" key="2">
    <source>
        <dbReference type="ARBA" id="ARBA00010199"/>
    </source>
</evidence>
<feature type="transmembrane region" description="Helical" evidence="7">
    <location>
        <begin position="421"/>
        <end position="443"/>
    </location>
</feature>
<evidence type="ECO:0000256" key="5">
    <source>
        <dbReference type="ARBA" id="ARBA00023136"/>
    </source>
</evidence>
<keyword evidence="3 7" id="KW-0812">Transmembrane</keyword>
<feature type="transmembrane region" description="Helical" evidence="7">
    <location>
        <begin position="224"/>
        <end position="244"/>
    </location>
</feature>
<accession>A0A8J4UX31</accession>
<dbReference type="GO" id="GO:0016020">
    <property type="term" value="C:membrane"/>
    <property type="evidence" value="ECO:0007669"/>
    <property type="project" value="UniProtKB-SubCell"/>
</dbReference>
<evidence type="ECO:0000313" key="9">
    <source>
        <dbReference type="Proteomes" id="UP000695562"/>
    </source>
</evidence>
<dbReference type="GO" id="GO:1990961">
    <property type="term" value="P:xenobiotic detoxification by transmembrane export across the plasma membrane"/>
    <property type="evidence" value="ECO:0007669"/>
    <property type="project" value="InterPro"/>
</dbReference>
<comment type="similarity">
    <text evidence="2">Belongs to the multi antimicrobial extrusion (MATE) (TC 2.A.66.1) family.</text>
</comment>
<evidence type="ECO:0000256" key="6">
    <source>
        <dbReference type="SAM" id="MobiDB-lite"/>
    </source>
</evidence>
<comment type="subcellular location">
    <subcellularLocation>
        <location evidence="1">Membrane</location>
        <topology evidence="1">Multi-pass membrane protein</topology>
    </subcellularLocation>
</comment>
<evidence type="ECO:0000256" key="1">
    <source>
        <dbReference type="ARBA" id="ARBA00004141"/>
    </source>
</evidence>
<keyword evidence="4 7" id="KW-1133">Transmembrane helix</keyword>
<evidence type="ECO:0000313" key="8">
    <source>
        <dbReference type="EMBL" id="KAF2078151.1"/>
    </source>
</evidence>
<dbReference type="PANTHER" id="PTHR11206">
    <property type="entry name" value="MULTIDRUG RESISTANCE PROTEIN"/>
    <property type="match status" value="1"/>
</dbReference>
<feature type="compositionally biased region" description="Acidic residues" evidence="6">
    <location>
        <begin position="522"/>
        <end position="539"/>
    </location>
</feature>
<feature type="transmembrane region" description="Helical" evidence="7">
    <location>
        <begin position="343"/>
        <end position="363"/>
    </location>
</feature>
<organism evidence="8 9">
    <name type="scientific">Polysphondylium violaceum</name>
    <dbReference type="NCBI Taxonomy" id="133409"/>
    <lineage>
        <taxon>Eukaryota</taxon>
        <taxon>Amoebozoa</taxon>
        <taxon>Evosea</taxon>
        <taxon>Eumycetozoa</taxon>
        <taxon>Dictyostelia</taxon>
        <taxon>Dictyosteliales</taxon>
        <taxon>Dictyosteliaceae</taxon>
        <taxon>Polysphondylium</taxon>
    </lineage>
</organism>
<comment type="caution">
    <text evidence="8">The sequence shown here is derived from an EMBL/GenBank/DDBJ whole genome shotgun (WGS) entry which is preliminary data.</text>
</comment>
<feature type="transmembrane region" description="Helical" evidence="7">
    <location>
        <begin position="39"/>
        <end position="61"/>
    </location>
</feature>
<dbReference type="Proteomes" id="UP000695562">
    <property type="component" value="Unassembled WGS sequence"/>
</dbReference>
<dbReference type="EMBL" id="AJWJ01000010">
    <property type="protein sequence ID" value="KAF2078151.1"/>
    <property type="molecule type" value="Genomic_DNA"/>
</dbReference>
<dbReference type="InterPro" id="IPR045069">
    <property type="entry name" value="MATE_euk"/>
</dbReference>
<gene>
    <name evidence="8" type="ORF">CYY_000535</name>
</gene>
<name>A0A8J4UX31_9MYCE</name>
<dbReference type="AlphaFoldDB" id="A0A8J4UX31"/>
<feature type="transmembrane region" description="Helical" evidence="7">
    <location>
        <begin position="449"/>
        <end position="474"/>
    </location>
</feature>
<evidence type="ECO:0008006" key="10">
    <source>
        <dbReference type="Google" id="ProtNLM"/>
    </source>
</evidence>
<dbReference type="InterPro" id="IPR002528">
    <property type="entry name" value="MATE_fam"/>
</dbReference>
<feature type="transmembrane region" description="Helical" evidence="7">
    <location>
        <begin position="117"/>
        <end position="140"/>
    </location>
</feature>
<reference evidence="8" key="1">
    <citation type="submission" date="2020-01" db="EMBL/GenBank/DDBJ databases">
        <title>Development of genomics and gene disruption for Polysphondylium violaceum indicates a role for the polyketide synthase stlB in stalk morphogenesis.</title>
        <authorList>
            <person name="Narita B."/>
            <person name="Kawabe Y."/>
            <person name="Kin K."/>
            <person name="Saito T."/>
            <person name="Gibbs R."/>
            <person name="Kuspa A."/>
            <person name="Muzny D."/>
            <person name="Queller D."/>
            <person name="Richards S."/>
            <person name="Strassman J."/>
            <person name="Sucgang R."/>
            <person name="Worley K."/>
            <person name="Schaap P."/>
        </authorList>
    </citation>
    <scope>NUCLEOTIDE SEQUENCE</scope>
    <source>
        <strain evidence="8">QSvi11</strain>
    </source>
</reference>
<feature type="transmembrane region" description="Helical" evidence="7">
    <location>
        <begin position="383"/>
        <end position="400"/>
    </location>
</feature>
<sequence length="573" mass="63442">MYSFNHKIKQFAKFFIKIKEFAKLQWELSEKEFKILMRWSWPLIISNLLNNVAPLFVNLIFVGRLSAKELAGAALANTWTYCTMALGTGLANAMDTLVSQAYGANNVKMVGLTVQRASIVSTISCVIVAGLFGVTKQFLIGVNTEEVTAQLAFEYALLLLPGLWFAFEMVVLQKYLQGQGIMWPSIVVGVVLNILNVLFNYVLVVGVNDSYSTLGIKGSALATSISRIIVFFLMIGIIICFKLYKETWSGWSWECTTLQGFKEYLKLGVPASIQHASEGWGFEILTILAGLIDPENHIPLDAHSICYNFTMLTYQFPSGIAIAVSVRVGQLLGQGEEARAKRVSWIAFAISLFFMVIIAVLQYTLRHQIGYIYISNIDDAQDVVDMTATILPIAALFQIFDGGQTIFQGIVRGMGRVITGAIANFIAFYVIAIPVGVLLTFVGDRGVTGLWWGLCCGLVLICIGLAIVIFKVNWVGEVSKAQKRTKSTVFSKSDIENVVNNETEMETKTTSSAVTITAGTDDLNDNDEDEDEDDSEIEDISTPNTPDHSKKKKRSLKNEFRQSLPQVNRCHPQ</sequence>
<dbReference type="GO" id="GO:0015297">
    <property type="term" value="F:antiporter activity"/>
    <property type="evidence" value="ECO:0007669"/>
    <property type="project" value="InterPro"/>
</dbReference>
<evidence type="ECO:0000256" key="7">
    <source>
        <dbReference type="SAM" id="Phobius"/>
    </source>
</evidence>
<dbReference type="CDD" id="cd13132">
    <property type="entry name" value="MATE_eukaryotic"/>
    <property type="match status" value="1"/>
</dbReference>
<keyword evidence="5 7" id="KW-0472">Membrane</keyword>
<dbReference type="GO" id="GO:0042910">
    <property type="term" value="F:xenobiotic transmembrane transporter activity"/>
    <property type="evidence" value="ECO:0007669"/>
    <property type="project" value="InterPro"/>
</dbReference>
<dbReference type="OrthoDB" id="2126698at2759"/>